<accession>A0ABR2M251</accession>
<evidence type="ECO:0000256" key="1">
    <source>
        <dbReference type="SAM" id="Phobius"/>
    </source>
</evidence>
<keyword evidence="1" id="KW-0812">Transmembrane</keyword>
<organism evidence="2 3">
    <name type="scientific">Platanthera guangdongensis</name>
    <dbReference type="NCBI Taxonomy" id="2320717"/>
    <lineage>
        <taxon>Eukaryota</taxon>
        <taxon>Viridiplantae</taxon>
        <taxon>Streptophyta</taxon>
        <taxon>Embryophyta</taxon>
        <taxon>Tracheophyta</taxon>
        <taxon>Spermatophyta</taxon>
        <taxon>Magnoliopsida</taxon>
        <taxon>Liliopsida</taxon>
        <taxon>Asparagales</taxon>
        <taxon>Orchidaceae</taxon>
        <taxon>Orchidoideae</taxon>
        <taxon>Orchideae</taxon>
        <taxon>Orchidinae</taxon>
        <taxon>Platanthera</taxon>
    </lineage>
</organism>
<evidence type="ECO:0000313" key="2">
    <source>
        <dbReference type="EMBL" id="KAK8955904.1"/>
    </source>
</evidence>
<gene>
    <name evidence="2" type="ORF">KSP40_PGU005165</name>
</gene>
<proteinExistence type="predicted"/>
<reference evidence="2 3" key="1">
    <citation type="journal article" date="2022" name="Nat. Plants">
        <title>Genomes of leafy and leafless Platanthera orchids illuminate the evolution of mycoheterotrophy.</title>
        <authorList>
            <person name="Li M.H."/>
            <person name="Liu K.W."/>
            <person name="Li Z."/>
            <person name="Lu H.C."/>
            <person name="Ye Q.L."/>
            <person name="Zhang D."/>
            <person name="Wang J.Y."/>
            <person name="Li Y.F."/>
            <person name="Zhong Z.M."/>
            <person name="Liu X."/>
            <person name="Yu X."/>
            <person name="Liu D.K."/>
            <person name="Tu X.D."/>
            <person name="Liu B."/>
            <person name="Hao Y."/>
            <person name="Liao X.Y."/>
            <person name="Jiang Y.T."/>
            <person name="Sun W.H."/>
            <person name="Chen J."/>
            <person name="Chen Y.Q."/>
            <person name="Ai Y."/>
            <person name="Zhai J.W."/>
            <person name="Wu S.S."/>
            <person name="Zhou Z."/>
            <person name="Hsiao Y.Y."/>
            <person name="Wu W.L."/>
            <person name="Chen Y.Y."/>
            <person name="Lin Y.F."/>
            <person name="Hsu J.L."/>
            <person name="Li C.Y."/>
            <person name="Wang Z.W."/>
            <person name="Zhao X."/>
            <person name="Zhong W.Y."/>
            <person name="Ma X.K."/>
            <person name="Ma L."/>
            <person name="Huang J."/>
            <person name="Chen G.Z."/>
            <person name="Huang M.Z."/>
            <person name="Huang L."/>
            <person name="Peng D.H."/>
            <person name="Luo Y.B."/>
            <person name="Zou S.Q."/>
            <person name="Chen S.P."/>
            <person name="Lan S."/>
            <person name="Tsai W.C."/>
            <person name="Van de Peer Y."/>
            <person name="Liu Z.J."/>
        </authorList>
    </citation>
    <scope>NUCLEOTIDE SEQUENCE [LARGE SCALE GENOMIC DNA]</scope>
    <source>
        <strain evidence="2">Lor288</strain>
    </source>
</reference>
<dbReference type="EMBL" id="JBBWWR010000013">
    <property type="protein sequence ID" value="KAK8955904.1"/>
    <property type="molecule type" value="Genomic_DNA"/>
</dbReference>
<sequence>MHNKKGYMTTFYNSADINFTGVSWAYIKVLHLITLVSKVPLISLHLGLLFAGGVECFVFFSGCFVFFSAWRIGAGFILQYTALSKHADLNPRTHLLRVADSILVICVSCRSDIRRDRRSLVLPMAAALIFRTLLTASN</sequence>
<dbReference type="Proteomes" id="UP001412067">
    <property type="component" value="Unassembled WGS sequence"/>
</dbReference>
<keyword evidence="3" id="KW-1185">Reference proteome</keyword>
<feature type="transmembrane region" description="Helical" evidence="1">
    <location>
        <begin position="29"/>
        <end position="51"/>
    </location>
</feature>
<evidence type="ECO:0000313" key="3">
    <source>
        <dbReference type="Proteomes" id="UP001412067"/>
    </source>
</evidence>
<feature type="transmembrane region" description="Helical" evidence="1">
    <location>
        <begin position="57"/>
        <end position="78"/>
    </location>
</feature>
<protein>
    <submittedName>
        <fullName evidence="2">Uncharacterized protein</fullName>
    </submittedName>
</protein>
<comment type="caution">
    <text evidence="2">The sequence shown here is derived from an EMBL/GenBank/DDBJ whole genome shotgun (WGS) entry which is preliminary data.</text>
</comment>
<keyword evidence="1" id="KW-0472">Membrane</keyword>
<keyword evidence="1" id="KW-1133">Transmembrane helix</keyword>
<name>A0ABR2M251_9ASPA</name>